<dbReference type="Proteomes" id="UP000472272">
    <property type="component" value="Chromosome 17"/>
</dbReference>
<dbReference type="AlphaFoldDB" id="A0A670KJ60"/>
<dbReference type="SUPFAM" id="SSF54236">
    <property type="entry name" value="Ubiquitin-like"/>
    <property type="match status" value="1"/>
</dbReference>
<proteinExistence type="predicted"/>
<keyword evidence="3" id="KW-1185">Reference proteome</keyword>
<dbReference type="PROSITE" id="PS50053">
    <property type="entry name" value="UBIQUITIN_2"/>
    <property type="match status" value="1"/>
</dbReference>
<name>A0A670KJ60_PODMU</name>
<accession>A0A670KJ60</accession>
<sequence length="80" mass="9194">MNFQFIPYTVKPWLPNACSILEHERISSLKRLVSEKLNVPVSQQRLLFKGKALAGGCQCWFSVTVLVAPYVRVWQGQSYH</sequence>
<dbReference type="InterPro" id="IPR000626">
    <property type="entry name" value="Ubiquitin-like_dom"/>
</dbReference>
<reference evidence="2" key="3">
    <citation type="submission" date="2025-09" db="UniProtKB">
        <authorList>
            <consortium name="Ensembl"/>
        </authorList>
    </citation>
    <scope>IDENTIFICATION</scope>
</reference>
<feature type="domain" description="Ubiquitin-like" evidence="1">
    <location>
        <begin position="24"/>
        <end position="53"/>
    </location>
</feature>
<dbReference type="Gene3D" id="3.10.20.90">
    <property type="entry name" value="Phosphatidylinositol 3-kinase Catalytic Subunit, Chain A, domain 1"/>
    <property type="match status" value="1"/>
</dbReference>
<protein>
    <recommendedName>
        <fullName evidence="1">Ubiquitin-like domain-containing protein</fullName>
    </recommendedName>
</protein>
<evidence type="ECO:0000259" key="1">
    <source>
        <dbReference type="PROSITE" id="PS50053"/>
    </source>
</evidence>
<reference evidence="2 3" key="1">
    <citation type="journal article" date="2019" name="Proc. Natl. Acad. Sci. U.S.A.">
        <title>Regulatory changes in pterin and carotenoid genes underlie balanced color polymorphisms in the wall lizard.</title>
        <authorList>
            <person name="Andrade P."/>
            <person name="Pinho C."/>
            <person name="Perez I de Lanuza G."/>
            <person name="Afonso S."/>
            <person name="Brejcha J."/>
            <person name="Rubin C.J."/>
            <person name="Wallerman O."/>
            <person name="Pereira P."/>
            <person name="Sabatino S.J."/>
            <person name="Bellati A."/>
            <person name="Pellitteri-Rosa D."/>
            <person name="Bosakova Z."/>
            <person name="Bunikis I."/>
            <person name="Carretero M.A."/>
            <person name="Feiner N."/>
            <person name="Marsik P."/>
            <person name="Pauperio F."/>
            <person name="Salvi D."/>
            <person name="Soler L."/>
            <person name="While G.M."/>
            <person name="Uller T."/>
            <person name="Font E."/>
            <person name="Andersson L."/>
            <person name="Carneiro M."/>
        </authorList>
    </citation>
    <scope>NUCLEOTIDE SEQUENCE</scope>
</reference>
<reference evidence="2" key="2">
    <citation type="submission" date="2025-08" db="UniProtKB">
        <authorList>
            <consortium name="Ensembl"/>
        </authorList>
    </citation>
    <scope>IDENTIFICATION</scope>
</reference>
<dbReference type="InterPro" id="IPR029071">
    <property type="entry name" value="Ubiquitin-like_domsf"/>
</dbReference>
<organism evidence="2 3">
    <name type="scientific">Podarcis muralis</name>
    <name type="common">Wall lizard</name>
    <name type="synonym">Lacerta muralis</name>
    <dbReference type="NCBI Taxonomy" id="64176"/>
    <lineage>
        <taxon>Eukaryota</taxon>
        <taxon>Metazoa</taxon>
        <taxon>Chordata</taxon>
        <taxon>Craniata</taxon>
        <taxon>Vertebrata</taxon>
        <taxon>Euteleostomi</taxon>
        <taxon>Lepidosauria</taxon>
        <taxon>Squamata</taxon>
        <taxon>Bifurcata</taxon>
        <taxon>Unidentata</taxon>
        <taxon>Episquamata</taxon>
        <taxon>Laterata</taxon>
        <taxon>Lacertibaenia</taxon>
        <taxon>Lacertidae</taxon>
        <taxon>Podarcis</taxon>
    </lineage>
</organism>
<dbReference type="Pfam" id="PF00240">
    <property type="entry name" value="ubiquitin"/>
    <property type="match status" value="1"/>
</dbReference>
<evidence type="ECO:0000313" key="2">
    <source>
        <dbReference type="Ensembl" id="ENSPMRP00000037121.1"/>
    </source>
</evidence>
<evidence type="ECO:0000313" key="3">
    <source>
        <dbReference type="Proteomes" id="UP000472272"/>
    </source>
</evidence>
<dbReference type="Ensembl" id="ENSPMRT00000039306.1">
    <property type="protein sequence ID" value="ENSPMRP00000037121.1"/>
    <property type="gene ID" value="ENSPMRG00000023889.1"/>
</dbReference>